<sequence length="210" mass="22702">MRNRTVTLVDLGLDAPFNASMQFVQATLDNLNEGGQHPIVDVNFVRSRDQETLWAALTTPSTVLHVMAHGDHSDEPVFLSSDEKTEITLSYLAEHYTGLGTGVAAPIVIADGCKTGVGVWQRAIRDSLQDSILYIGTTKAVGWYEGTVFASAFYGSLLRRRGRGLSALDQGRDAVAKASDAFTTVTGRKCPYQGRVLSPSRRAITAGAKR</sequence>
<evidence type="ECO:0000313" key="2">
    <source>
        <dbReference type="Proteomes" id="UP000030013"/>
    </source>
</evidence>
<dbReference type="STRING" id="1385519.N801_08870"/>
<dbReference type="RefSeq" id="WP_035937042.1">
    <property type="nucleotide sequence ID" value="NZ_AVPL01000022.1"/>
</dbReference>
<dbReference type="AlphaFoldDB" id="A0A0A0JWU8"/>
<evidence type="ECO:0008006" key="3">
    <source>
        <dbReference type="Google" id="ProtNLM"/>
    </source>
</evidence>
<dbReference type="EMBL" id="AVPL01000022">
    <property type="protein sequence ID" value="KGN41184.1"/>
    <property type="molecule type" value="Genomic_DNA"/>
</dbReference>
<dbReference type="OrthoDB" id="3814469at2"/>
<gene>
    <name evidence="1" type="ORF">N801_08870</name>
</gene>
<protein>
    <recommendedName>
        <fullName evidence="3">CHAT domain-containing protein</fullName>
    </recommendedName>
</protein>
<evidence type="ECO:0000313" key="1">
    <source>
        <dbReference type="EMBL" id="KGN41184.1"/>
    </source>
</evidence>
<dbReference type="Proteomes" id="UP000030013">
    <property type="component" value="Unassembled WGS sequence"/>
</dbReference>
<dbReference type="eggNOG" id="ENOG5033RR3">
    <property type="taxonomic scope" value="Bacteria"/>
</dbReference>
<reference evidence="1 2" key="1">
    <citation type="submission" date="2013-08" db="EMBL/GenBank/DDBJ databases">
        <title>The genome sequence of Knoellia aerolata.</title>
        <authorList>
            <person name="Zhu W."/>
            <person name="Wang G."/>
        </authorList>
    </citation>
    <scope>NUCLEOTIDE SEQUENCE [LARGE SCALE GENOMIC DNA]</scope>
    <source>
        <strain evidence="1 2">DSM 18566</strain>
    </source>
</reference>
<comment type="caution">
    <text evidence="1">The sequence shown here is derived from an EMBL/GenBank/DDBJ whole genome shotgun (WGS) entry which is preliminary data.</text>
</comment>
<keyword evidence="2" id="KW-1185">Reference proteome</keyword>
<accession>A0A0A0JWU8</accession>
<name>A0A0A0JWU8_9MICO</name>
<proteinExistence type="predicted"/>
<organism evidence="1 2">
    <name type="scientific">Knoellia aerolata DSM 18566</name>
    <dbReference type="NCBI Taxonomy" id="1385519"/>
    <lineage>
        <taxon>Bacteria</taxon>
        <taxon>Bacillati</taxon>
        <taxon>Actinomycetota</taxon>
        <taxon>Actinomycetes</taxon>
        <taxon>Micrococcales</taxon>
        <taxon>Intrasporangiaceae</taxon>
        <taxon>Knoellia</taxon>
    </lineage>
</organism>